<keyword evidence="14" id="KW-1185">Reference proteome</keyword>
<keyword evidence="7" id="KW-0653">Protein transport</keyword>
<keyword evidence="5" id="KW-0813">Transport</keyword>
<accession>A0ABT2VKR3</accession>
<keyword evidence="12 13" id="KW-0449">Lipoprotein</keyword>
<dbReference type="Proteomes" id="UP001209257">
    <property type="component" value="Unassembled WGS sequence"/>
</dbReference>
<evidence type="ECO:0000256" key="9">
    <source>
        <dbReference type="ARBA" id="ARBA00023139"/>
    </source>
</evidence>
<comment type="subunit">
    <text evidence="3">Monomer.</text>
</comment>
<evidence type="ECO:0000256" key="8">
    <source>
        <dbReference type="ARBA" id="ARBA00023136"/>
    </source>
</evidence>
<evidence type="ECO:0000256" key="11">
    <source>
        <dbReference type="ARBA" id="ARBA00023237"/>
    </source>
</evidence>
<keyword evidence="10" id="KW-0143">Chaperone</keyword>
<organism evidence="13 14">
    <name type="scientific">Alteromonas salexigens</name>
    <dbReference type="NCBI Taxonomy" id="2982530"/>
    <lineage>
        <taxon>Bacteria</taxon>
        <taxon>Pseudomonadati</taxon>
        <taxon>Pseudomonadota</taxon>
        <taxon>Gammaproteobacteria</taxon>
        <taxon>Alteromonadales</taxon>
        <taxon>Alteromonadaceae</taxon>
        <taxon>Alteromonas/Salinimonas group</taxon>
        <taxon>Alteromonas</taxon>
    </lineage>
</organism>
<keyword evidence="9" id="KW-0564">Palmitate</keyword>
<evidence type="ECO:0000256" key="10">
    <source>
        <dbReference type="ARBA" id="ARBA00023186"/>
    </source>
</evidence>
<dbReference type="Gene3D" id="2.50.20.10">
    <property type="entry name" value="Lipoprotein localisation LolA/LolB/LppX"/>
    <property type="match status" value="1"/>
</dbReference>
<keyword evidence="8" id="KW-0472">Membrane</keyword>
<evidence type="ECO:0000256" key="7">
    <source>
        <dbReference type="ARBA" id="ARBA00022927"/>
    </source>
</evidence>
<name>A0ABT2VKR3_9ALTE</name>
<dbReference type="Pfam" id="PF03550">
    <property type="entry name" value="LolB"/>
    <property type="match status" value="1"/>
</dbReference>
<evidence type="ECO:0000256" key="6">
    <source>
        <dbReference type="ARBA" id="ARBA00022729"/>
    </source>
</evidence>
<evidence type="ECO:0000313" key="13">
    <source>
        <dbReference type="EMBL" id="MCU7553834.1"/>
    </source>
</evidence>
<dbReference type="RefSeq" id="WP_262992535.1">
    <property type="nucleotide sequence ID" value="NZ_JAOTJC010000006.1"/>
</dbReference>
<evidence type="ECO:0000256" key="2">
    <source>
        <dbReference type="ARBA" id="ARBA00009696"/>
    </source>
</evidence>
<evidence type="ECO:0000256" key="5">
    <source>
        <dbReference type="ARBA" id="ARBA00022448"/>
    </source>
</evidence>
<evidence type="ECO:0000256" key="4">
    <source>
        <dbReference type="ARBA" id="ARBA00016202"/>
    </source>
</evidence>
<protein>
    <recommendedName>
        <fullName evidence="4">Outer-membrane lipoprotein LolB</fullName>
    </recommendedName>
</protein>
<evidence type="ECO:0000313" key="14">
    <source>
        <dbReference type="Proteomes" id="UP001209257"/>
    </source>
</evidence>
<keyword evidence="6" id="KW-0732">Signal</keyword>
<sequence>MRPQGPSAPVNLPAQIEQLRAVEQWKLTGKMALRENDEAVSANLRWSVNEQDLAFRLSNFLGVTLVDLQAEHGLVTLKADDRTYTDTDATRLIYRVTGWDIPIGQLLNWVKGVPGDADSYTLTDAGLLATLSPACNRCQQWQVSYGNYMQVDNLWLPGALTLTQKDTSNFIKIRIHQWQIP</sequence>
<dbReference type="SUPFAM" id="SSF89392">
    <property type="entry name" value="Prokaryotic lipoproteins and lipoprotein localization factors"/>
    <property type="match status" value="1"/>
</dbReference>
<proteinExistence type="inferred from homology"/>
<keyword evidence="11" id="KW-0998">Cell outer membrane</keyword>
<dbReference type="InterPro" id="IPR004565">
    <property type="entry name" value="OM_lipoprot_LolB"/>
</dbReference>
<comment type="caution">
    <text evidence="13">The sequence shown here is derived from an EMBL/GenBank/DDBJ whole genome shotgun (WGS) entry which is preliminary data.</text>
</comment>
<comment type="subcellular location">
    <subcellularLocation>
        <location evidence="1">Cell outer membrane</location>
        <topology evidence="1">Lipid-anchor</topology>
    </subcellularLocation>
</comment>
<dbReference type="InterPro" id="IPR029046">
    <property type="entry name" value="LolA/LolB/LppX"/>
</dbReference>
<comment type="similarity">
    <text evidence="2">Belongs to the LolB family.</text>
</comment>
<gene>
    <name evidence="13" type="primary">lolB</name>
    <name evidence="13" type="ORF">OCL06_04405</name>
</gene>
<evidence type="ECO:0000256" key="12">
    <source>
        <dbReference type="ARBA" id="ARBA00023288"/>
    </source>
</evidence>
<reference evidence="14" key="1">
    <citation type="submission" date="2023-07" db="EMBL/GenBank/DDBJ databases">
        <title>Study on multiphase classification of strain Alteromonas salexigens isolated from the Yellow Sea.</title>
        <authorList>
            <person name="Sun L."/>
        </authorList>
    </citation>
    <scope>NUCLEOTIDE SEQUENCE [LARGE SCALE GENOMIC DNA]</scope>
    <source>
        <strain evidence="14">ASW11-19</strain>
    </source>
</reference>
<dbReference type="EMBL" id="JAOTJC010000006">
    <property type="protein sequence ID" value="MCU7553834.1"/>
    <property type="molecule type" value="Genomic_DNA"/>
</dbReference>
<dbReference type="NCBIfam" id="TIGR00548">
    <property type="entry name" value="lolB"/>
    <property type="match status" value="1"/>
</dbReference>
<evidence type="ECO:0000256" key="3">
    <source>
        <dbReference type="ARBA" id="ARBA00011245"/>
    </source>
</evidence>
<evidence type="ECO:0000256" key="1">
    <source>
        <dbReference type="ARBA" id="ARBA00004459"/>
    </source>
</evidence>
<dbReference type="CDD" id="cd16326">
    <property type="entry name" value="LolB"/>
    <property type="match status" value="1"/>
</dbReference>